<keyword evidence="2 8" id="KW-0813">Transport</keyword>
<dbReference type="Pfam" id="PF13715">
    <property type="entry name" value="CarbopepD_reg_2"/>
    <property type="match status" value="1"/>
</dbReference>
<dbReference type="PROSITE" id="PS52016">
    <property type="entry name" value="TONB_DEPENDENT_REC_3"/>
    <property type="match status" value="1"/>
</dbReference>
<evidence type="ECO:0000313" key="12">
    <source>
        <dbReference type="Proteomes" id="UP001336835"/>
    </source>
</evidence>
<name>A0ABU7IBK3_9SPHI</name>
<protein>
    <submittedName>
        <fullName evidence="11">SusC/RagA family TonB-linked outer membrane protein</fullName>
    </submittedName>
</protein>
<evidence type="ECO:0000256" key="6">
    <source>
        <dbReference type="ARBA" id="ARBA00023136"/>
    </source>
</evidence>
<keyword evidence="7 8" id="KW-0998">Cell outer membrane</keyword>
<feature type="signal peptide" evidence="9">
    <location>
        <begin position="1"/>
        <end position="20"/>
    </location>
</feature>
<dbReference type="InterPro" id="IPR008969">
    <property type="entry name" value="CarboxyPept-like_regulatory"/>
</dbReference>
<evidence type="ECO:0000313" key="11">
    <source>
        <dbReference type="EMBL" id="MEE1946729.1"/>
    </source>
</evidence>
<dbReference type="InterPro" id="IPR039426">
    <property type="entry name" value="TonB-dep_rcpt-like"/>
</dbReference>
<organism evidence="11 12">
    <name type="scientific">Pedobacter albus</name>
    <dbReference type="NCBI Taxonomy" id="3113905"/>
    <lineage>
        <taxon>Bacteria</taxon>
        <taxon>Pseudomonadati</taxon>
        <taxon>Bacteroidota</taxon>
        <taxon>Sphingobacteriia</taxon>
        <taxon>Sphingobacteriales</taxon>
        <taxon>Sphingobacteriaceae</taxon>
        <taxon>Pedobacter</taxon>
    </lineage>
</organism>
<dbReference type="InterPro" id="IPR012910">
    <property type="entry name" value="Plug_dom"/>
</dbReference>
<keyword evidence="6 8" id="KW-0472">Membrane</keyword>
<dbReference type="PANTHER" id="PTHR30069:SF29">
    <property type="entry name" value="HEMOGLOBIN AND HEMOGLOBIN-HAPTOGLOBIN-BINDING PROTEIN 1-RELATED"/>
    <property type="match status" value="1"/>
</dbReference>
<comment type="subcellular location">
    <subcellularLocation>
        <location evidence="1 8">Cell outer membrane</location>
        <topology evidence="1 8">Multi-pass membrane protein</topology>
    </subcellularLocation>
</comment>
<reference evidence="11 12" key="1">
    <citation type="submission" date="2024-01" db="EMBL/GenBank/DDBJ databases">
        <title>Pedobacter sp. nov., isolated from fresh soil.</title>
        <authorList>
            <person name="Le N.T.T."/>
        </authorList>
    </citation>
    <scope>NUCLEOTIDE SEQUENCE [LARGE SCALE GENOMIC DNA]</scope>
    <source>
        <strain evidence="11 12">KR3-3</strain>
    </source>
</reference>
<evidence type="ECO:0000256" key="1">
    <source>
        <dbReference type="ARBA" id="ARBA00004571"/>
    </source>
</evidence>
<dbReference type="SUPFAM" id="SSF56935">
    <property type="entry name" value="Porins"/>
    <property type="match status" value="1"/>
</dbReference>
<evidence type="ECO:0000256" key="3">
    <source>
        <dbReference type="ARBA" id="ARBA00022452"/>
    </source>
</evidence>
<evidence type="ECO:0000256" key="8">
    <source>
        <dbReference type="PROSITE-ProRule" id="PRU01360"/>
    </source>
</evidence>
<dbReference type="Proteomes" id="UP001336835">
    <property type="component" value="Unassembled WGS sequence"/>
</dbReference>
<dbReference type="Gene3D" id="2.40.170.20">
    <property type="entry name" value="TonB-dependent receptor, beta-barrel domain"/>
    <property type="match status" value="1"/>
</dbReference>
<feature type="domain" description="TonB-dependent receptor plug" evidence="10">
    <location>
        <begin position="118"/>
        <end position="225"/>
    </location>
</feature>
<evidence type="ECO:0000256" key="4">
    <source>
        <dbReference type="ARBA" id="ARBA00022692"/>
    </source>
</evidence>
<evidence type="ECO:0000256" key="2">
    <source>
        <dbReference type="ARBA" id="ARBA00022448"/>
    </source>
</evidence>
<dbReference type="Pfam" id="PF07715">
    <property type="entry name" value="Plug"/>
    <property type="match status" value="1"/>
</dbReference>
<keyword evidence="12" id="KW-1185">Reference proteome</keyword>
<dbReference type="InterPro" id="IPR037066">
    <property type="entry name" value="Plug_dom_sf"/>
</dbReference>
<dbReference type="Gene3D" id="2.60.40.1120">
    <property type="entry name" value="Carboxypeptidase-like, regulatory domain"/>
    <property type="match status" value="1"/>
</dbReference>
<dbReference type="InterPro" id="IPR036942">
    <property type="entry name" value="Beta-barrel_TonB_sf"/>
</dbReference>
<dbReference type="EMBL" id="JAZDQT010000003">
    <property type="protein sequence ID" value="MEE1946729.1"/>
    <property type="molecule type" value="Genomic_DNA"/>
</dbReference>
<evidence type="ECO:0000256" key="7">
    <source>
        <dbReference type="ARBA" id="ARBA00023237"/>
    </source>
</evidence>
<gene>
    <name evidence="11" type="ORF">VRU48_16510</name>
</gene>
<comment type="similarity">
    <text evidence="8">Belongs to the TonB-dependent receptor family.</text>
</comment>
<dbReference type="NCBIfam" id="TIGR04056">
    <property type="entry name" value="OMP_RagA_SusC"/>
    <property type="match status" value="1"/>
</dbReference>
<comment type="caution">
    <text evidence="11">The sequence shown here is derived from an EMBL/GenBank/DDBJ whole genome shotgun (WGS) entry which is preliminary data.</text>
</comment>
<dbReference type="SUPFAM" id="SSF49464">
    <property type="entry name" value="Carboxypeptidase regulatory domain-like"/>
    <property type="match status" value="1"/>
</dbReference>
<keyword evidence="5 9" id="KW-0732">Signal</keyword>
<evidence type="ECO:0000259" key="10">
    <source>
        <dbReference type="Pfam" id="PF07715"/>
    </source>
</evidence>
<keyword evidence="4 8" id="KW-0812">Transmembrane</keyword>
<sequence>MKKLVLSLFILCTMAVAAFAQERTVTGTIKASEDGLPIPGASVKVKEAPAVGATTGVDGKFTLRVPANGKTLLISYLGYNTQEVAIPANNSVNVSLTLDSKTLDQVVVTAGGLTVKRREQGYTSTTLKAQELTQAKATNVATALNGKVAGLQINTVSSGVNPTVRLVLRGNRSLLGNNQALVVVDNNIVPNSILGNLNPEDIEDMQVLNGAGAAALYGSDASNGALIITTKKGKRGESNIKVSNTTSFEQVSFYPKMQKQFGSGSAPDVQTYLAYENQQYGPAFDGSMVQIGKPLVDGRIQTVPYTYNDSKYKFWDTGITNQTDFAVSSGDEKSTTYAAGQYVTVNGTTPEDKYNRFSARFNGTRDLGNKVTVEFNTNYVQNRYDITSQTSSIYDQILQTPGQIQLNSYKNWQTDPFASPDGYYNEYYNNPYFTLETNRSNVRNDYFIANSQVKWNPIKELNFIYRVGITTQNASNKDYSAKYALSAYTKSIGTSGVKKNDRLGSVSDGESYSTQLTSELLAQFNKTFFTDLSVTATAGVSLRNNKGKSIGVSASSLVVPGIYNIGNRSEAQPSGSESNSTVHQQAIFGNVQFGYKNYLYLQLTGRNDWYSTLSPANRSVFYPSANLSFIATEFFPSIKSDNYLNNLKIRAGVSKVGNVNLAAYSLVPTFSQQSGYPYGSNPGFGLDNRIVSLNLTPEITKGFEGGFDADFWNNRISTSVTYYKTKTSDQIVPVNISNATGYTSFLINTGDVSNEGIETTLSITPVRTNYGLEVTVGGNYTYNSNKVLSISLDQKRLGLSTGGTGQVYAAQNDLFPVLYGATYKRDDQGRVIVDPVTGYPSANTDLQRIGNTNPKHILGLNTSIRYKQFRLAAVAEYRGGYVIFNSGASGFDFSGSSARSVTFNRQRFVFPNSSYKDPVTGQFVANTNVTVRDGGAGFWADGSMNMNVTENYVNSGAFWKIREISLSWDMPKSLLKGLKYVKGATISAQGRNLFLFVPKTNLYTDPDYTLGGNAIGINTLSQTPPTRYYGATLSLTF</sequence>
<dbReference type="PANTHER" id="PTHR30069">
    <property type="entry name" value="TONB-DEPENDENT OUTER MEMBRANE RECEPTOR"/>
    <property type="match status" value="1"/>
</dbReference>
<dbReference type="InterPro" id="IPR023996">
    <property type="entry name" value="TonB-dep_OMP_SusC/RagA"/>
</dbReference>
<accession>A0ABU7IBK3</accession>
<evidence type="ECO:0000256" key="5">
    <source>
        <dbReference type="ARBA" id="ARBA00022729"/>
    </source>
</evidence>
<dbReference type="Gene3D" id="2.170.130.10">
    <property type="entry name" value="TonB-dependent receptor, plug domain"/>
    <property type="match status" value="1"/>
</dbReference>
<keyword evidence="3 8" id="KW-1134">Transmembrane beta strand</keyword>
<proteinExistence type="inferred from homology"/>
<evidence type="ECO:0000256" key="9">
    <source>
        <dbReference type="SAM" id="SignalP"/>
    </source>
</evidence>
<dbReference type="RefSeq" id="WP_330109023.1">
    <property type="nucleotide sequence ID" value="NZ_JAZDQT010000003.1"/>
</dbReference>
<feature type="chain" id="PRO_5046473232" evidence="9">
    <location>
        <begin position="21"/>
        <end position="1037"/>
    </location>
</feature>